<reference evidence="2" key="1">
    <citation type="journal article" date="2019" name="Sci. Rep.">
        <title>Draft genome of Tanacetum cinerariifolium, the natural source of mosquito coil.</title>
        <authorList>
            <person name="Yamashiro T."/>
            <person name="Shiraishi A."/>
            <person name="Satake H."/>
            <person name="Nakayama K."/>
        </authorList>
    </citation>
    <scope>NUCLEOTIDE SEQUENCE</scope>
</reference>
<feature type="non-terminal residue" evidence="2">
    <location>
        <position position="1"/>
    </location>
</feature>
<accession>A0A699IZE0</accession>
<name>A0A699IZE0_TANCI</name>
<proteinExistence type="predicted"/>
<feature type="compositionally biased region" description="Polar residues" evidence="1">
    <location>
        <begin position="96"/>
        <end position="107"/>
    </location>
</feature>
<dbReference type="AlphaFoldDB" id="A0A699IZE0"/>
<feature type="compositionally biased region" description="Basic residues" evidence="1">
    <location>
        <begin position="82"/>
        <end position="92"/>
    </location>
</feature>
<evidence type="ECO:0000313" key="2">
    <source>
        <dbReference type="EMBL" id="GEZ98760.1"/>
    </source>
</evidence>
<feature type="region of interest" description="Disordered" evidence="1">
    <location>
        <begin position="54"/>
        <end position="110"/>
    </location>
</feature>
<comment type="caution">
    <text evidence="2">The sequence shown here is derived from an EMBL/GenBank/DDBJ whole genome shotgun (WGS) entry which is preliminary data.</text>
</comment>
<evidence type="ECO:0000256" key="1">
    <source>
        <dbReference type="SAM" id="MobiDB-lite"/>
    </source>
</evidence>
<sequence length="140" mass="16048">DEDWNKWEYEQLGVICIDLTYLPCKSKHASPRESVGSIDMVHNYYLEEAKKKAQLHKGKALNNKPSVQQSARLPNTTNSNKPKPRNLSKKPKNWPPSMSSRVSNRTINIADPPWNQKPFLMSKDLACPTCKKVQLQCKSR</sequence>
<protein>
    <submittedName>
        <fullName evidence="2">Uncharacterized protein</fullName>
    </submittedName>
</protein>
<organism evidence="2">
    <name type="scientific">Tanacetum cinerariifolium</name>
    <name type="common">Dalmatian daisy</name>
    <name type="synonym">Chrysanthemum cinerariifolium</name>
    <dbReference type="NCBI Taxonomy" id="118510"/>
    <lineage>
        <taxon>Eukaryota</taxon>
        <taxon>Viridiplantae</taxon>
        <taxon>Streptophyta</taxon>
        <taxon>Embryophyta</taxon>
        <taxon>Tracheophyta</taxon>
        <taxon>Spermatophyta</taxon>
        <taxon>Magnoliopsida</taxon>
        <taxon>eudicotyledons</taxon>
        <taxon>Gunneridae</taxon>
        <taxon>Pentapetalae</taxon>
        <taxon>asterids</taxon>
        <taxon>campanulids</taxon>
        <taxon>Asterales</taxon>
        <taxon>Asteraceae</taxon>
        <taxon>Asteroideae</taxon>
        <taxon>Anthemideae</taxon>
        <taxon>Anthemidinae</taxon>
        <taxon>Tanacetum</taxon>
    </lineage>
</organism>
<feature type="compositionally biased region" description="Polar residues" evidence="1">
    <location>
        <begin position="63"/>
        <end position="81"/>
    </location>
</feature>
<gene>
    <name evidence="2" type="ORF">Tci_570733</name>
</gene>
<dbReference type="EMBL" id="BKCJ010351885">
    <property type="protein sequence ID" value="GEZ98760.1"/>
    <property type="molecule type" value="Genomic_DNA"/>
</dbReference>